<evidence type="ECO:0000313" key="3">
    <source>
        <dbReference type="Proteomes" id="UP001138540"/>
    </source>
</evidence>
<keyword evidence="3" id="KW-1185">Reference proteome</keyword>
<sequence length="245" mass="24889">MAAALATPASASSMGNWGTLGANGVVTASPDGGTYGYVSTDGGIEGAGALPGVGGTTGSVYESSSFFANAGSMLQYYFNYVTSDGAGYADYAWAALRPETGDDIILFTARTTTSGDTVPGFDLPGLAPGVVLDPGSTPIIGGAPTWSALGGSSGSCWSAGCGYTGWIQANYSIVDEGNYTLVFGVTNWSDSGYQSGLAFDGLTIDDEPIDPTPPVPEPATWAMMIGGFALVGSTMRRRKLRVAFA</sequence>
<comment type="caution">
    <text evidence="2">The sequence shown here is derived from an EMBL/GenBank/DDBJ whole genome shotgun (WGS) entry which is preliminary data.</text>
</comment>
<dbReference type="NCBIfam" id="TIGR02595">
    <property type="entry name" value="PEP_CTERM"/>
    <property type="match status" value="1"/>
</dbReference>
<evidence type="ECO:0000259" key="1">
    <source>
        <dbReference type="Pfam" id="PF07589"/>
    </source>
</evidence>
<dbReference type="InterPro" id="IPR013424">
    <property type="entry name" value="Ice-binding_C"/>
</dbReference>
<dbReference type="EMBL" id="JACHKA010000001">
    <property type="protein sequence ID" value="MBB5984056.1"/>
    <property type="molecule type" value="Genomic_DNA"/>
</dbReference>
<evidence type="ECO:0000313" key="2">
    <source>
        <dbReference type="EMBL" id="MBB5984056.1"/>
    </source>
</evidence>
<dbReference type="Proteomes" id="UP001138540">
    <property type="component" value="Unassembled WGS sequence"/>
</dbReference>
<feature type="domain" description="Ice-binding protein C-terminal" evidence="1">
    <location>
        <begin position="214"/>
        <end position="239"/>
    </location>
</feature>
<gene>
    <name evidence="2" type="ORF">HNP60_000030</name>
</gene>
<dbReference type="Pfam" id="PF07589">
    <property type="entry name" value="PEP-CTERM"/>
    <property type="match status" value="1"/>
</dbReference>
<proteinExistence type="predicted"/>
<reference evidence="2 3" key="1">
    <citation type="submission" date="2020-08" db="EMBL/GenBank/DDBJ databases">
        <title>Exploring microbial biodiversity for novel pathways involved in the catabolism of aromatic compounds derived from lignin.</title>
        <authorList>
            <person name="Elkins J."/>
        </authorList>
    </citation>
    <scope>NUCLEOTIDE SEQUENCE [LARGE SCALE GENOMIC DNA]</scope>
    <source>
        <strain evidence="2 3">B1D3A</strain>
    </source>
</reference>
<dbReference type="NCBIfam" id="NF035944">
    <property type="entry name" value="PEPxxWA-CTERM"/>
    <property type="match status" value="1"/>
</dbReference>
<protein>
    <recommendedName>
        <fullName evidence="1">Ice-binding protein C-terminal domain-containing protein</fullName>
    </recommendedName>
</protein>
<organism evidence="2 3">
    <name type="scientific">Sphingobium lignivorans</name>
    <dbReference type="NCBI Taxonomy" id="2735886"/>
    <lineage>
        <taxon>Bacteria</taxon>
        <taxon>Pseudomonadati</taxon>
        <taxon>Pseudomonadota</taxon>
        <taxon>Alphaproteobacteria</taxon>
        <taxon>Sphingomonadales</taxon>
        <taxon>Sphingomonadaceae</taxon>
        <taxon>Sphingobium</taxon>
    </lineage>
</organism>
<dbReference type="NCBIfam" id="NF038132">
    <property type="entry name" value="PEP_NF038132"/>
    <property type="match status" value="1"/>
</dbReference>
<name>A0ABR6N9U9_9SPHN</name>
<accession>A0ABR6N9U9</accession>